<dbReference type="AlphaFoldDB" id="A0A5M9QPZ0"/>
<dbReference type="PANTHER" id="PTHR41786:SF1">
    <property type="entry name" value="6-HYDROXYMETHYLPTERIN DIPHOSPHOKINASE MPTE-LIKE DOMAIN-CONTAINING PROTEIN"/>
    <property type="match status" value="1"/>
</dbReference>
<accession>A0A5M9QPZ0</accession>
<keyword evidence="3" id="KW-0808">Transferase</keyword>
<evidence type="ECO:0000259" key="2">
    <source>
        <dbReference type="Pfam" id="PF20157"/>
    </source>
</evidence>
<evidence type="ECO:0000313" key="4">
    <source>
        <dbReference type="Proteomes" id="UP000323707"/>
    </source>
</evidence>
<gene>
    <name evidence="3" type="ORF">F4V45_02300</name>
</gene>
<protein>
    <submittedName>
        <fullName evidence="3">Motility associated factor glycosyltransferase family protein</fullName>
    </submittedName>
</protein>
<evidence type="ECO:0000313" key="3">
    <source>
        <dbReference type="EMBL" id="KAA8710763.1"/>
    </source>
</evidence>
<dbReference type="Pfam" id="PF01973">
    <property type="entry name" value="MptE-like"/>
    <property type="match status" value="1"/>
</dbReference>
<evidence type="ECO:0000259" key="1">
    <source>
        <dbReference type="Pfam" id="PF01973"/>
    </source>
</evidence>
<dbReference type="GO" id="GO:0016740">
    <property type="term" value="F:transferase activity"/>
    <property type="evidence" value="ECO:0007669"/>
    <property type="project" value="UniProtKB-KW"/>
</dbReference>
<organism evidence="3 4">
    <name type="scientific">Helicobacter canis</name>
    <dbReference type="NCBI Taxonomy" id="29419"/>
    <lineage>
        <taxon>Bacteria</taxon>
        <taxon>Pseudomonadati</taxon>
        <taxon>Campylobacterota</taxon>
        <taxon>Epsilonproteobacteria</taxon>
        <taxon>Campylobacterales</taxon>
        <taxon>Helicobacteraceae</taxon>
        <taxon>Helicobacter</taxon>
    </lineage>
</organism>
<feature type="domain" description="6-hydroxymethylpterin diphosphokinase MptE-like" evidence="1">
    <location>
        <begin position="280"/>
        <end position="440"/>
    </location>
</feature>
<dbReference type="PANTHER" id="PTHR41786">
    <property type="entry name" value="MOTILITY ACCESSORY FACTOR MAF"/>
    <property type="match status" value="1"/>
</dbReference>
<name>A0A5M9QPZ0_9HELI</name>
<proteinExistence type="predicted"/>
<dbReference type="InterPro" id="IPR002826">
    <property type="entry name" value="MptE-like"/>
</dbReference>
<sequence length="673" mass="76268">MPATTPTYIRLSMLLSLLKADDTKALEQEISKRFVRNMEYFHKTSPELFDALKNDPTDYNLIINTQGINILNLSNNELIYPVENGFSQMVAINEDLSLSPLKNDKWHIHSNGIYLDKMDTQKLPITAEVCNGFIDLLFTHNGVKEYFLSKDFLPSTSIFGLLGGMFLEFLRERGVFFHSLLIFEENLDMFRISCYFVDYPKLFESVSDGACYLFVKDLVNRFFIRNFFARQKITNNFLRLELNLYESPKMDSAMQIVNEEYLSNARGWGSFEDEMIGIQNTLENLPSKKNRNAFLHNPKRVDMPICVVGNGASLDSSLEFIKANQANMIIFSCGTAIAPLKRAGIEPDFQIEIERIDYLAEYLRPVLGKTPLLCGNMINPSALNLANECYVFMRGGSASGYMFKSPYIMEFCAPFVGNAGFALACQLGSEVLMCGLDCGYILGFSKHAKDSAYGKEESFSLENLPKGAIPVRPNFDHENQAMLESMPENYAVYGDSIFLLSAQMLSQAIKTYKPKTILNLGMGAYIDGARPTHPSEFALQKSKKSKYIKLIKSYFTQDLHAVFSDCRGDFYLQEIEDYKQQLSSMLTHTISSKQELFIWVDQVFSICAKKSASSPYVGILFEGTIAHICQNLMIASLHLPSNNIQAFFNDARTLIASALDKMLLRYKMLISRY</sequence>
<dbReference type="Proteomes" id="UP000323707">
    <property type="component" value="Unassembled WGS sequence"/>
</dbReference>
<reference evidence="3 4" key="1">
    <citation type="submission" date="2019-09" db="EMBL/GenBank/DDBJ databases">
        <title>Draft genome sequence of various Type strains from the CCUG.</title>
        <authorList>
            <person name="Pineiro-Iglesias B."/>
            <person name="Tunovic T."/>
            <person name="Unosson C."/>
            <person name="Inganas E."/>
            <person name="Ohlen M."/>
            <person name="Cardew S."/>
            <person name="Jensie-Markopoulos S."/>
            <person name="Salva-Serra F."/>
            <person name="Jaen-Luchoro D."/>
            <person name="Karlsson R."/>
            <person name="Svensson-Stadler L."/>
            <person name="Chun J."/>
            <person name="Moore E."/>
        </authorList>
    </citation>
    <scope>NUCLEOTIDE SEQUENCE [LARGE SCALE GENOMIC DNA]</scope>
    <source>
        <strain evidence="3 4">CCUG 32756T</strain>
    </source>
</reference>
<dbReference type="EMBL" id="VXKE01000006">
    <property type="protein sequence ID" value="KAA8710763.1"/>
    <property type="molecule type" value="Genomic_DNA"/>
</dbReference>
<dbReference type="InterPro" id="IPR045376">
    <property type="entry name" value="Maf_N"/>
</dbReference>
<dbReference type="Pfam" id="PF20157">
    <property type="entry name" value="Maf_flag10_N"/>
    <property type="match status" value="1"/>
</dbReference>
<feature type="domain" description="Glycosyltransferase Maf N-terminal" evidence="2">
    <location>
        <begin position="33"/>
        <end position="223"/>
    </location>
</feature>
<comment type="caution">
    <text evidence="3">The sequence shown here is derived from an EMBL/GenBank/DDBJ whole genome shotgun (WGS) entry which is preliminary data.</text>
</comment>